<reference evidence="2" key="1">
    <citation type="submission" date="2020-07" db="EMBL/GenBank/DDBJ databases">
        <authorList>
            <person name="Nieuwenhuis M."/>
            <person name="Van De Peppel L.J.J."/>
        </authorList>
    </citation>
    <scope>NUCLEOTIDE SEQUENCE</scope>
    <source>
        <strain evidence="2">AP01</strain>
        <tissue evidence="2">Mycelium</tissue>
    </source>
</reference>
<evidence type="ECO:0000313" key="2">
    <source>
        <dbReference type="EMBL" id="KAG5640786.1"/>
    </source>
</evidence>
<dbReference type="AlphaFoldDB" id="A0A9P7KAE3"/>
<feature type="compositionally biased region" description="Basic residues" evidence="1">
    <location>
        <begin position="329"/>
        <end position="340"/>
    </location>
</feature>
<keyword evidence="3" id="KW-1185">Reference proteome</keyword>
<dbReference type="EMBL" id="JABCKV010000504">
    <property type="protein sequence ID" value="KAG5640786.1"/>
    <property type="molecule type" value="Genomic_DNA"/>
</dbReference>
<evidence type="ECO:0000256" key="1">
    <source>
        <dbReference type="SAM" id="MobiDB-lite"/>
    </source>
</evidence>
<dbReference type="Proteomes" id="UP000775547">
    <property type="component" value="Unassembled WGS sequence"/>
</dbReference>
<proteinExistence type="predicted"/>
<comment type="caution">
    <text evidence="2">The sequence shown here is derived from an EMBL/GenBank/DDBJ whole genome shotgun (WGS) entry which is preliminary data.</text>
</comment>
<evidence type="ECO:0000313" key="3">
    <source>
        <dbReference type="Proteomes" id="UP000775547"/>
    </source>
</evidence>
<gene>
    <name evidence="2" type="ORF">DXG03_007191</name>
</gene>
<accession>A0A9P7KAE3</accession>
<reference evidence="2" key="2">
    <citation type="submission" date="2021-10" db="EMBL/GenBank/DDBJ databases">
        <title>Phylogenomics reveals ancestral predisposition of the termite-cultivated fungus Termitomyces towards a domesticated lifestyle.</title>
        <authorList>
            <person name="Auxier B."/>
            <person name="Grum-Grzhimaylo A."/>
            <person name="Cardenas M.E."/>
            <person name="Lodge J.D."/>
            <person name="Laessoe T."/>
            <person name="Pedersen O."/>
            <person name="Smith M.E."/>
            <person name="Kuyper T.W."/>
            <person name="Franco-Molano E.A."/>
            <person name="Baroni T.J."/>
            <person name="Aanen D.K."/>
        </authorList>
    </citation>
    <scope>NUCLEOTIDE SEQUENCE</scope>
    <source>
        <strain evidence="2">AP01</strain>
        <tissue evidence="2">Mycelium</tissue>
    </source>
</reference>
<feature type="region of interest" description="Disordered" evidence="1">
    <location>
        <begin position="1"/>
        <end position="20"/>
    </location>
</feature>
<protein>
    <submittedName>
        <fullName evidence="2">Uncharacterized protein</fullName>
    </submittedName>
</protein>
<feature type="region of interest" description="Disordered" evidence="1">
    <location>
        <begin position="302"/>
        <end position="343"/>
    </location>
</feature>
<organism evidence="2 3">
    <name type="scientific">Asterophora parasitica</name>
    <dbReference type="NCBI Taxonomy" id="117018"/>
    <lineage>
        <taxon>Eukaryota</taxon>
        <taxon>Fungi</taxon>
        <taxon>Dikarya</taxon>
        <taxon>Basidiomycota</taxon>
        <taxon>Agaricomycotina</taxon>
        <taxon>Agaricomycetes</taxon>
        <taxon>Agaricomycetidae</taxon>
        <taxon>Agaricales</taxon>
        <taxon>Tricholomatineae</taxon>
        <taxon>Lyophyllaceae</taxon>
        <taxon>Asterophora</taxon>
    </lineage>
</organism>
<name>A0A9P7KAE3_9AGAR</name>
<sequence length="422" mass="46631">MPSSLPEPISAPITTTPNAITTPARSTMKAVEDNDHGLHALWTSDHIWVRLWQYICSEDFHVDQAADSPAPYCRAWKLPRGLPRNPPSSHEKGCRILQNVLLNNRDRPPPLVNNADSATDVLKAYIYDALDAALMLRYENTIANVDRLPRNQSFKSVNQETILSLHDAKARGVYYPRYGTVTVHNHILPSSTTSGYPNRVLFHSPITRDPQLEGASFENQTIACEVKTPWAYKTEDLLALVNGHDEIINEDDEFIPNSTHRGSLLLQQCWGQTVSLGADVTFVTNFEVAYILIRNRPPLPPQQHVDAQQPAPQARVLRRAAGGAGQGRNHARGAGHRARGGVHNAGGAAQAVADIHELSLSGYIVSSPMAWTDSRLLTCLVALSYMAMDQQHWQKSVKEMLPPVIDNVDDDESDDDDGGRNA</sequence>
<dbReference type="OrthoDB" id="3011417at2759"/>
<feature type="compositionally biased region" description="Low complexity" evidence="1">
    <location>
        <begin position="8"/>
        <end position="20"/>
    </location>
</feature>